<keyword evidence="6" id="KW-1133">Transmembrane helix</keyword>
<dbReference type="PANTHER" id="PTHR21304">
    <property type="entry name" value="MICOS COMPLEX SUBUNIT MIC10"/>
    <property type="match status" value="1"/>
</dbReference>
<sequence length="79" mass="8750">PDKKKVQEPIVRSPESIIQDKCITDFCLKGGSGLLIGGVVTLFFTRPQTYPLWLGLGVGMGVAYDCCNARWRAYDAQTR</sequence>
<evidence type="ECO:0000256" key="2">
    <source>
        <dbReference type="ARBA" id="ARBA00004434"/>
    </source>
</evidence>
<accession>A0A0P8ZQZ5</accession>
<evidence type="ECO:0000313" key="11">
    <source>
        <dbReference type="Proteomes" id="UP000007801"/>
    </source>
</evidence>
<evidence type="ECO:0000256" key="4">
    <source>
        <dbReference type="ARBA" id="ARBA00022692"/>
    </source>
</evidence>
<keyword evidence="7 9" id="KW-0496">Mitochondrion</keyword>
<reference evidence="10 11" key="1">
    <citation type="journal article" date="2007" name="Nature">
        <title>Evolution of genes and genomes on the Drosophila phylogeny.</title>
        <authorList>
            <consortium name="Drosophila 12 Genomes Consortium"/>
            <person name="Clark A.G."/>
            <person name="Eisen M.B."/>
            <person name="Smith D.R."/>
            <person name="Bergman C.M."/>
            <person name="Oliver B."/>
            <person name="Markow T.A."/>
            <person name="Kaufman T.C."/>
            <person name="Kellis M."/>
            <person name="Gelbart W."/>
            <person name="Iyer V.N."/>
            <person name="Pollard D.A."/>
            <person name="Sackton T.B."/>
            <person name="Larracuente A.M."/>
            <person name="Singh N.D."/>
            <person name="Abad J.P."/>
            <person name="Abt D.N."/>
            <person name="Adryan B."/>
            <person name="Aguade M."/>
            <person name="Akashi H."/>
            <person name="Anderson W.W."/>
            <person name="Aquadro C.F."/>
            <person name="Ardell D.H."/>
            <person name="Arguello R."/>
            <person name="Artieri C.G."/>
            <person name="Barbash D.A."/>
            <person name="Barker D."/>
            <person name="Barsanti P."/>
            <person name="Batterham P."/>
            <person name="Batzoglou S."/>
            <person name="Begun D."/>
            <person name="Bhutkar A."/>
            <person name="Blanco E."/>
            <person name="Bosak S.A."/>
            <person name="Bradley R.K."/>
            <person name="Brand A.D."/>
            <person name="Brent M.R."/>
            <person name="Brooks A.N."/>
            <person name="Brown R.H."/>
            <person name="Butlin R.K."/>
            <person name="Caggese C."/>
            <person name="Calvi B.R."/>
            <person name="Bernardo de Carvalho A."/>
            <person name="Caspi A."/>
            <person name="Castrezana S."/>
            <person name="Celniker S.E."/>
            <person name="Chang J.L."/>
            <person name="Chapple C."/>
            <person name="Chatterji S."/>
            <person name="Chinwalla A."/>
            <person name="Civetta A."/>
            <person name="Clifton S.W."/>
            <person name="Comeron J.M."/>
            <person name="Costello J.C."/>
            <person name="Coyne J.A."/>
            <person name="Daub J."/>
            <person name="David R.G."/>
            <person name="Delcher A.L."/>
            <person name="Delehaunty K."/>
            <person name="Do C.B."/>
            <person name="Ebling H."/>
            <person name="Edwards K."/>
            <person name="Eickbush T."/>
            <person name="Evans J.D."/>
            <person name="Filipski A."/>
            <person name="Findeiss S."/>
            <person name="Freyhult E."/>
            <person name="Fulton L."/>
            <person name="Fulton R."/>
            <person name="Garcia A.C."/>
            <person name="Gardiner A."/>
            <person name="Garfield D.A."/>
            <person name="Garvin B.E."/>
            <person name="Gibson G."/>
            <person name="Gilbert D."/>
            <person name="Gnerre S."/>
            <person name="Godfrey J."/>
            <person name="Good R."/>
            <person name="Gotea V."/>
            <person name="Gravely B."/>
            <person name="Greenberg A.J."/>
            <person name="Griffiths-Jones S."/>
            <person name="Gross S."/>
            <person name="Guigo R."/>
            <person name="Gustafson E.A."/>
            <person name="Haerty W."/>
            <person name="Hahn M.W."/>
            <person name="Halligan D.L."/>
            <person name="Halpern A.L."/>
            <person name="Halter G.M."/>
            <person name="Han M.V."/>
            <person name="Heger A."/>
            <person name="Hillier L."/>
            <person name="Hinrichs A.S."/>
            <person name="Holmes I."/>
            <person name="Hoskins R.A."/>
            <person name="Hubisz M.J."/>
            <person name="Hultmark D."/>
            <person name="Huntley M.A."/>
            <person name="Jaffe D.B."/>
            <person name="Jagadeeshan S."/>
            <person name="Jeck W.R."/>
            <person name="Johnson J."/>
            <person name="Jones C.D."/>
            <person name="Jordan W.C."/>
            <person name="Karpen G.H."/>
            <person name="Kataoka E."/>
            <person name="Keightley P.D."/>
            <person name="Kheradpour P."/>
            <person name="Kirkness E.F."/>
            <person name="Koerich L.B."/>
            <person name="Kristiansen K."/>
            <person name="Kudrna D."/>
            <person name="Kulathinal R.J."/>
            <person name="Kumar S."/>
            <person name="Kwok R."/>
            <person name="Lander E."/>
            <person name="Langley C.H."/>
            <person name="Lapoint R."/>
            <person name="Lazzaro B.P."/>
            <person name="Lee S.J."/>
            <person name="Levesque L."/>
            <person name="Li R."/>
            <person name="Lin C.F."/>
            <person name="Lin M.F."/>
            <person name="Lindblad-Toh K."/>
            <person name="Llopart A."/>
            <person name="Long M."/>
            <person name="Low L."/>
            <person name="Lozovsky E."/>
            <person name="Lu J."/>
            <person name="Luo M."/>
            <person name="Machado C.A."/>
            <person name="Makalowski W."/>
            <person name="Marzo M."/>
            <person name="Matsuda M."/>
            <person name="Matzkin L."/>
            <person name="McAllister B."/>
            <person name="McBride C.S."/>
            <person name="McKernan B."/>
            <person name="McKernan K."/>
            <person name="Mendez-Lago M."/>
            <person name="Minx P."/>
            <person name="Mollenhauer M.U."/>
            <person name="Montooth K."/>
            <person name="Mount S.M."/>
            <person name="Mu X."/>
            <person name="Myers E."/>
            <person name="Negre B."/>
            <person name="Newfeld S."/>
            <person name="Nielsen R."/>
            <person name="Noor M.A."/>
            <person name="O'Grady P."/>
            <person name="Pachter L."/>
            <person name="Papaceit M."/>
            <person name="Parisi M.J."/>
            <person name="Parisi M."/>
            <person name="Parts L."/>
            <person name="Pedersen J.S."/>
            <person name="Pesole G."/>
            <person name="Phillippy A.M."/>
            <person name="Ponting C.P."/>
            <person name="Pop M."/>
            <person name="Porcelli D."/>
            <person name="Powell J.R."/>
            <person name="Prohaska S."/>
            <person name="Pruitt K."/>
            <person name="Puig M."/>
            <person name="Quesneville H."/>
            <person name="Ram K.R."/>
            <person name="Rand D."/>
            <person name="Rasmussen M.D."/>
            <person name="Reed L.K."/>
            <person name="Reenan R."/>
            <person name="Reily A."/>
            <person name="Remington K.A."/>
            <person name="Rieger T.T."/>
            <person name="Ritchie M.G."/>
            <person name="Robin C."/>
            <person name="Rogers Y.H."/>
            <person name="Rohde C."/>
            <person name="Rozas J."/>
            <person name="Rubenfield M.J."/>
            <person name="Ruiz A."/>
            <person name="Russo S."/>
            <person name="Salzberg S.L."/>
            <person name="Sanchez-Gracia A."/>
            <person name="Saranga D.J."/>
            <person name="Sato H."/>
            <person name="Schaeffer S.W."/>
            <person name="Schatz M.C."/>
            <person name="Schlenke T."/>
            <person name="Schwartz R."/>
            <person name="Segarra C."/>
            <person name="Singh R.S."/>
            <person name="Sirot L."/>
            <person name="Sirota M."/>
            <person name="Sisneros N.B."/>
            <person name="Smith C.D."/>
            <person name="Smith T.F."/>
            <person name="Spieth J."/>
            <person name="Stage D.E."/>
            <person name="Stark A."/>
            <person name="Stephan W."/>
            <person name="Strausberg R.L."/>
            <person name="Strempel S."/>
            <person name="Sturgill D."/>
            <person name="Sutton G."/>
            <person name="Sutton G.G."/>
            <person name="Tao W."/>
            <person name="Teichmann S."/>
            <person name="Tobari Y.N."/>
            <person name="Tomimura Y."/>
            <person name="Tsolas J.M."/>
            <person name="Valente V.L."/>
            <person name="Venter E."/>
            <person name="Venter J.C."/>
            <person name="Vicario S."/>
            <person name="Vieira F.G."/>
            <person name="Vilella A.J."/>
            <person name="Villasante A."/>
            <person name="Walenz B."/>
            <person name="Wang J."/>
            <person name="Wasserman M."/>
            <person name="Watts T."/>
            <person name="Wilson D."/>
            <person name="Wilson R.K."/>
            <person name="Wing R.A."/>
            <person name="Wolfner M.F."/>
            <person name="Wong A."/>
            <person name="Wong G.K."/>
            <person name="Wu C.I."/>
            <person name="Wu G."/>
            <person name="Yamamoto D."/>
            <person name="Yang H.P."/>
            <person name="Yang S.P."/>
            <person name="Yorke J.A."/>
            <person name="Yoshida K."/>
            <person name="Zdobnov E."/>
            <person name="Zhang P."/>
            <person name="Zhang Y."/>
            <person name="Zimin A.V."/>
            <person name="Baldwin J."/>
            <person name="Abdouelleil A."/>
            <person name="Abdulkadir J."/>
            <person name="Abebe A."/>
            <person name="Abera B."/>
            <person name="Abreu J."/>
            <person name="Acer S.C."/>
            <person name="Aftuck L."/>
            <person name="Alexander A."/>
            <person name="An P."/>
            <person name="Anderson E."/>
            <person name="Anderson S."/>
            <person name="Arachi H."/>
            <person name="Azer M."/>
            <person name="Bachantsang P."/>
            <person name="Barry A."/>
            <person name="Bayul T."/>
            <person name="Berlin A."/>
            <person name="Bessette D."/>
            <person name="Bloom T."/>
            <person name="Blye J."/>
            <person name="Boguslavskiy L."/>
            <person name="Bonnet C."/>
            <person name="Boukhgalter B."/>
            <person name="Bourzgui I."/>
            <person name="Brown A."/>
            <person name="Cahill P."/>
            <person name="Channer S."/>
            <person name="Cheshatsang Y."/>
            <person name="Chuda L."/>
            <person name="Citroen M."/>
            <person name="Collymore A."/>
            <person name="Cooke P."/>
            <person name="Costello M."/>
            <person name="D'Aco K."/>
            <person name="Daza R."/>
            <person name="De Haan G."/>
            <person name="DeGray S."/>
            <person name="DeMaso C."/>
            <person name="Dhargay N."/>
            <person name="Dooley K."/>
            <person name="Dooley E."/>
            <person name="Doricent M."/>
            <person name="Dorje P."/>
            <person name="Dorjee K."/>
            <person name="Dupes A."/>
            <person name="Elong R."/>
            <person name="Falk J."/>
            <person name="Farina A."/>
            <person name="Faro S."/>
            <person name="Ferguson D."/>
            <person name="Fisher S."/>
            <person name="Foley C.D."/>
            <person name="Franke A."/>
            <person name="Friedrich D."/>
            <person name="Gadbois L."/>
            <person name="Gearin G."/>
            <person name="Gearin C.R."/>
            <person name="Giannoukos G."/>
            <person name="Goode T."/>
            <person name="Graham J."/>
            <person name="Grandbois E."/>
            <person name="Grewal S."/>
            <person name="Gyaltsen K."/>
            <person name="Hafez N."/>
            <person name="Hagos B."/>
            <person name="Hall J."/>
            <person name="Henson C."/>
            <person name="Hollinger A."/>
            <person name="Honan T."/>
            <person name="Huard M.D."/>
            <person name="Hughes L."/>
            <person name="Hurhula B."/>
            <person name="Husby M.E."/>
            <person name="Kamat A."/>
            <person name="Kanga B."/>
            <person name="Kashin S."/>
            <person name="Khazanovich D."/>
            <person name="Kisner P."/>
            <person name="Lance K."/>
            <person name="Lara M."/>
            <person name="Lee W."/>
            <person name="Lennon N."/>
            <person name="Letendre F."/>
            <person name="LeVine R."/>
            <person name="Lipovsky A."/>
            <person name="Liu X."/>
            <person name="Liu J."/>
            <person name="Liu S."/>
            <person name="Lokyitsang T."/>
            <person name="Lokyitsang Y."/>
            <person name="Lubonja R."/>
            <person name="Lui A."/>
            <person name="MacDonald P."/>
            <person name="Magnisalis V."/>
            <person name="Maru K."/>
            <person name="Matthews C."/>
            <person name="McCusker W."/>
            <person name="McDonough S."/>
            <person name="Mehta T."/>
            <person name="Meldrim J."/>
            <person name="Meneus L."/>
            <person name="Mihai O."/>
            <person name="Mihalev A."/>
            <person name="Mihova T."/>
            <person name="Mittelman R."/>
            <person name="Mlenga V."/>
            <person name="Montmayeur A."/>
            <person name="Mulrain L."/>
            <person name="Navidi A."/>
            <person name="Naylor J."/>
            <person name="Negash T."/>
            <person name="Nguyen T."/>
            <person name="Nguyen N."/>
            <person name="Nicol R."/>
            <person name="Norbu C."/>
            <person name="Norbu N."/>
            <person name="Novod N."/>
            <person name="O'Neill B."/>
            <person name="Osman S."/>
            <person name="Markiewicz E."/>
            <person name="Oyono O.L."/>
            <person name="Patti C."/>
            <person name="Phunkhang P."/>
            <person name="Pierre F."/>
            <person name="Priest M."/>
            <person name="Raghuraman S."/>
            <person name="Rege F."/>
            <person name="Reyes R."/>
            <person name="Rise C."/>
            <person name="Rogov P."/>
            <person name="Ross K."/>
            <person name="Ryan E."/>
            <person name="Settipalli S."/>
            <person name="Shea T."/>
            <person name="Sherpa N."/>
            <person name="Shi L."/>
            <person name="Shih D."/>
            <person name="Sparrow T."/>
            <person name="Spaulding J."/>
            <person name="Stalker J."/>
            <person name="Stange-Thomann N."/>
            <person name="Stavropoulos S."/>
            <person name="Stone C."/>
            <person name="Strader C."/>
            <person name="Tesfaye S."/>
            <person name="Thomson T."/>
            <person name="Thoulutsang Y."/>
            <person name="Thoulutsang D."/>
            <person name="Topham K."/>
            <person name="Topping I."/>
            <person name="Tsamla T."/>
            <person name="Vassiliev H."/>
            <person name="Vo A."/>
            <person name="Wangchuk T."/>
            <person name="Wangdi T."/>
            <person name="Weiand M."/>
            <person name="Wilkinson J."/>
            <person name="Wilson A."/>
            <person name="Yadav S."/>
            <person name="Young G."/>
            <person name="Yu Q."/>
            <person name="Zembek L."/>
            <person name="Zhong D."/>
            <person name="Zimmer A."/>
            <person name="Zwirko Z."/>
            <person name="Jaffe D.B."/>
            <person name="Alvarez P."/>
            <person name="Brockman W."/>
            <person name="Butler J."/>
            <person name="Chin C."/>
            <person name="Gnerre S."/>
            <person name="Grabherr M."/>
            <person name="Kleber M."/>
            <person name="Mauceli E."/>
            <person name="MacCallum I."/>
        </authorList>
    </citation>
    <scope>NUCLEOTIDE SEQUENCE [LARGE SCALE GENOMIC DNA]</scope>
    <source>
        <strain evidence="11">Tucson 14024-0371.13</strain>
    </source>
</reference>
<dbReference type="KEGG" id="dan:26514141"/>
<dbReference type="AlphaFoldDB" id="A0A0P8ZQZ5"/>
<proteinExistence type="inferred from homology"/>
<comment type="subcellular location">
    <subcellularLocation>
        <location evidence="2 9">Mitochondrion inner membrane</location>
        <topology evidence="2 9">Single-pass membrane protein</topology>
    </subcellularLocation>
</comment>
<dbReference type="OrthoDB" id="1916310at2759"/>
<organism evidence="10 11">
    <name type="scientific">Drosophila ananassae</name>
    <name type="common">Fruit fly</name>
    <dbReference type="NCBI Taxonomy" id="7217"/>
    <lineage>
        <taxon>Eukaryota</taxon>
        <taxon>Metazoa</taxon>
        <taxon>Ecdysozoa</taxon>
        <taxon>Arthropoda</taxon>
        <taxon>Hexapoda</taxon>
        <taxon>Insecta</taxon>
        <taxon>Pterygota</taxon>
        <taxon>Neoptera</taxon>
        <taxon>Endopterygota</taxon>
        <taxon>Diptera</taxon>
        <taxon>Brachycera</taxon>
        <taxon>Muscomorpha</taxon>
        <taxon>Ephydroidea</taxon>
        <taxon>Drosophilidae</taxon>
        <taxon>Drosophila</taxon>
        <taxon>Sophophora</taxon>
    </lineage>
</organism>
<feature type="non-terminal residue" evidence="10">
    <location>
        <position position="1"/>
    </location>
</feature>
<dbReference type="Pfam" id="PF04418">
    <property type="entry name" value="DUF543"/>
    <property type="match status" value="1"/>
</dbReference>
<comment type="function">
    <text evidence="1 9">Component of the MICOS complex, a large protein complex of the mitochondrial inner membrane that plays crucial roles in the maintenance of crista junctions, inner membrane architecture, and formation of contact sites to the outer membrane.</text>
</comment>
<evidence type="ECO:0000256" key="1">
    <source>
        <dbReference type="ARBA" id="ARBA00002689"/>
    </source>
</evidence>
<protein>
    <recommendedName>
        <fullName evidence="9">MICOS complex subunit MIC10</fullName>
    </recommendedName>
</protein>
<dbReference type="Proteomes" id="UP000007801">
    <property type="component" value="Unassembled WGS sequence"/>
</dbReference>
<evidence type="ECO:0000256" key="9">
    <source>
        <dbReference type="RuleBase" id="RU363011"/>
    </source>
</evidence>
<dbReference type="PANTHER" id="PTHR21304:SF0">
    <property type="entry name" value="MICOS COMPLEX SUBUNIT MIC10"/>
    <property type="match status" value="1"/>
</dbReference>
<dbReference type="FunCoup" id="A0A0P8ZQZ5">
    <property type="interactions" value="60"/>
</dbReference>
<evidence type="ECO:0000256" key="8">
    <source>
        <dbReference type="ARBA" id="ARBA00023136"/>
    </source>
</evidence>
<dbReference type="InterPro" id="IPR007512">
    <property type="entry name" value="Mic10"/>
</dbReference>
<dbReference type="EMBL" id="CH902619">
    <property type="protein sequence ID" value="KPU76881.1"/>
    <property type="molecule type" value="Genomic_DNA"/>
</dbReference>
<gene>
    <name evidence="10" type="primary">Dana\GF26732</name>
    <name evidence="10" type="ORF">GF26732</name>
</gene>
<keyword evidence="4" id="KW-0812">Transmembrane</keyword>
<dbReference type="GeneID" id="26514141"/>
<dbReference type="InParanoid" id="A0A0P8ZQZ5"/>
<keyword evidence="11" id="KW-1185">Reference proteome</keyword>
<dbReference type="GO" id="GO:0042742">
    <property type="term" value="P:defense response to bacterium"/>
    <property type="evidence" value="ECO:0007669"/>
    <property type="project" value="EnsemblMetazoa"/>
</dbReference>
<evidence type="ECO:0000256" key="3">
    <source>
        <dbReference type="ARBA" id="ARBA00006792"/>
    </source>
</evidence>
<comment type="subunit">
    <text evidence="9">Component of the mitochondrial contact site and cristae organizing system (MICOS) complex.</text>
</comment>
<dbReference type="GO" id="GO:0061617">
    <property type="term" value="C:MICOS complex"/>
    <property type="evidence" value="ECO:0007669"/>
    <property type="project" value="UniProtKB-UniRule"/>
</dbReference>
<comment type="similarity">
    <text evidence="3 9">Belongs to the MICOS complex subunit Mic10 family.</text>
</comment>
<evidence type="ECO:0000256" key="7">
    <source>
        <dbReference type="ARBA" id="ARBA00023128"/>
    </source>
</evidence>
<evidence type="ECO:0000313" key="10">
    <source>
        <dbReference type="EMBL" id="KPU76881.1"/>
    </source>
</evidence>
<name>A0A0P8ZQZ5_DROAN</name>
<dbReference type="STRING" id="7217.A0A0P8ZQZ5"/>
<evidence type="ECO:0000256" key="5">
    <source>
        <dbReference type="ARBA" id="ARBA00022792"/>
    </source>
</evidence>
<evidence type="ECO:0000256" key="6">
    <source>
        <dbReference type="ARBA" id="ARBA00022989"/>
    </source>
</evidence>
<keyword evidence="8" id="KW-0472">Membrane</keyword>
<keyword evidence="5 9" id="KW-0999">Mitochondrion inner membrane</keyword>